<evidence type="ECO:0000313" key="7">
    <source>
        <dbReference type="EMBL" id="ABO95911.1"/>
    </source>
</evidence>
<dbReference type="AlphaFoldDB" id="A4RWP9"/>
<dbReference type="GO" id="GO:0005829">
    <property type="term" value="C:cytosol"/>
    <property type="evidence" value="ECO:0007669"/>
    <property type="project" value="TreeGrafter"/>
</dbReference>
<evidence type="ECO:0000256" key="2">
    <source>
        <dbReference type="ARBA" id="ARBA00006133"/>
    </source>
</evidence>
<proteinExistence type="inferred from homology"/>
<evidence type="ECO:0000256" key="4">
    <source>
        <dbReference type="SAM" id="MobiDB-lite"/>
    </source>
</evidence>
<dbReference type="InterPro" id="IPR019337">
    <property type="entry name" value="Telomere_length_regulation_dom"/>
</dbReference>
<accession>A4RWP9</accession>
<dbReference type="PANTHER" id="PTHR15830:SF10">
    <property type="entry name" value="TELOMERE LENGTH REGULATION PROTEIN TEL2 HOMOLOG"/>
    <property type="match status" value="1"/>
</dbReference>
<dbReference type="PANTHER" id="PTHR15830">
    <property type="entry name" value="TELOMERE LENGTH REGULATION PROTEIN TEL2 FAMILY MEMBER"/>
    <property type="match status" value="1"/>
</dbReference>
<dbReference type="EMBL" id="CP000584">
    <property type="protein sequence ID" value="ABO95911.1"/>
    <property type="molecule type" value="Genomic_DNA"/>
</dbReference>
<evidence type="ECO:0000256" key="1">
    <source>
        <dbReference type="ARBA" id="ARBA00004496"/>
    </source>
</evidence>
<feature type="region of interest" description="Disordered" evidence="4">
    <location>
        <begin position="268"/>
        <end position="307"/>
    </location>
</feature>
<feature type="domain" description="TELO2 ARM repeat" evidence="6">
    <location>
        <begin position="1"/>
        <end position="194"/>
    </location>
</feature>
<sequence length="676" mass="72768">MMNEVSDAHAACRWISELFAECDGHESSVNCSWRTLDLVLRVLLRDRYWACEATRFALCETLLLRKSAPRAALPALLRLTILRPIRRGADATRVKAASDANIFALLDTWSGEGFVREASVELQRTLTSSVRAILAALPSEEWDAMRGKPTQMLLKGVSARLDSPSLRPRRHASKVALELSLKMDASKPLRLVDDGDDVDASSDEESEWEQTIESIVQDDVFVVCNDDDGGGGGDDEKESIAANVNLTGSSGFQIKVEDPDEVVDMWSLRRDESDSDASDSDDYSDDELVPYDMDSDDDATLRSRDPASLTEARIASLPKPQTLRECIGALRQARSGDASTRQTDIDIADAAEGAVHAVSDIVMRQPHELASCAADLAVTILHAQPPTPDSDPLDRARRQGLASVLTVTPGLAGPTIIDHALSEKCDASQVMDTLSALDMAMTELASPSKAEHLLDASASTRSTARVGIERRFAPKSMEMQAKGATSAPTRSHLIGECFVAPLLRAAAQRLERQSAPEYNPDGLDAMVNGHILYTLGQCAKHAKNATDGPLIGRAVLEFAVTPALADSDQPHLRRSALVAGALVATSLRDTPVAIAYAENSPLSTALEHFTAIAARRHRADCDVDVRAAASFAVAAAADCKARALTALERIADDPIALDDARSSAITTRIPRLDVKL</sequence>
<dbReference type="GO" id="GO:0042162">
    <property type="term" value="F:telomeric DNA binding"/>
    <property type="evidence" value="ECO:0007669"/>
    <property type="project" value="TreeGrafter"/>
</dbReference>
<protein>
    <submittedName>
        <fullName evidence="7">Uncharacterized protein</fullName>
    </submittedName>
</protein>
<dbReference type="HOGENOM" id="CLU_406763_0_0_1"/>
<dbReference type="eggNOG" id="KOG4346">
    <property type="taxonomic scope" value="Eukaryota"/>
</dbReference>
<dbReference type="RefSeq" id="XP_001417618.1">
    <property type="nucleotide sequence ID" value="XM_001417581.1"/>
</dbReference>
<dbReference type="InterPro" id="IPR038528">
    <property type="entry name" value="TEL2_C_sf"/>
</dbReference>
<evidence type="ECO:0000259" key="5">
    <source>
        <dbReference type="Pfam" id="PF10193"/>
    </source>
</evidence>
<dbReference type="InterPro" id="IPR057348">
    <property type="entry name" value="TELO2_ARM"/>
</dbReference>
<comment type="similarity">
    <text evidence="2">Belongs to the TEL2 family.</text>
</comment>
<dbReference type="OrthoDB" id="10258062at2759"/>
<organism evidence="7 8">
    <name type="scientific">Ostreococcus lucimarinus (strain CCE9901)</name>
    <dbReference type="NCBI Taxonomy" id="436017"/>
    <lineage>
        <taxon>Eukaryota</taxon>
        <taxon>Viridiplantae</taxon>
        <taxon>Chlorophyta</taxon>
        <taxon>Mamiellophyceae</taxon>
        <taxon>Mamiellales</taxon>
        <taxon>Bathycoccaceae</taxon>
        <taxon>Ostreococcus</taxon>
    </lineage>
</organism>
<dbReference type="Pfam" id="PF10193">
    <property type="entry name" value="Telomere_reg-2"/>
    <property type="match status" value="1"/>
</dbReference>
<gene>
    <name evidence="7" type="ORF">OSTLU_15211</name>
</gene>
<comment type="subcellular location">
    <subcellularLocation>
        <location evidence="1">Cytoplasm</location>
    </subcellularLocation>
</comment>
<keyword evidence="3" id="KW-0963">Cytoplasm</keyword>
<dbReference type="STRING" id="436017.A4RWP9"/>
<dbReference type="Gene3D" id="1.25.40.720">
    <property type="entry name" value="Telomere length regulation protein 2, C-terminal domain"/>
    <property type="match status" value="1"/>
</dbReference>
<name>A4RWP9_OSTLU</name>
<dbReference type="GO" id="GO:0051879">
    <property type="term" value="F:Hsp90 protein binding"/>
    <property type="evidence" value="ECO:0007669"/>
    <property type="project" value="TreeGrafter"/>
</dbReference>
<dbReference type="InterPro" id="IPR051970">
    <property type="entry name" value="TEL2_Regulation"/>
</dbReference>
<evidence type="ECO:0000259" key="6">
    <source>
        <dbReference type="Pfam" id="PF25320"/>
    </source>
</evidence>
<feature type="compositionally biased region" description="Acidic residues" evidence="4">
    <location>
        <begin position="273"/>
        <end position="298"/>
    </location>
</feature>
<dbReference type="GeneID" id="5001559"/>
<keyword evidence="8" id="KW-1185">Reference proteome</keyword>
<feature type="domain" description="Telomere length regulation protein conserved" evidence="5">
    <location>
        <begin position="322"/>
        <end position="440"/>
    </location>
</feature>
<dbReference type="Gramene" id="ABO95911">
    <property type="protein sequence ID" value="ABO95911"/>
    <property type="gene ID" value="OSTLU_15211"/>
</dbReference>
<dbReference type="OMA" id="MAIRIET"/>
<dbReference type="KEGG" id="olu:OSTLU_15211"/>
<dbReference type="Proteomes" id="UP000001568">
    <property type="component" value="Chromosome 4"/>
</dbReference>
<dbReference type="Pfam" id="PF25320">
    <property type="entry name" value="TELO2_ARM"/>
    <property type="match status" value="1"/>
</dbReference>
<evidence type="ECO:0000313" key="8">
    <source>
        <dbReference type="Proteomes" id="UP000001568"/>
    </source>
</evidence>
<evidence type="ECO:0000256" key="3">
    <source>
        <dbReference type="ARBA" id="ARBA00022490"/>
    </source>
</evidence>
<dbReference type="GO" id="GO:0051083">
    <property type="term" value="P:'de novo' cotranslational protein folding"/>
    <property type="evidence" value="ECO:0007669"/>
    <property type="project" value="TreeGrafter"/>
</dbReference>
<reference evidence="7 8" key="1">
    <citation type="journal article" date="2007" name="Proc. Natl. Acad. Sci. U.S.A.">
        <title>The tiny eukaryote Ostreococcus provides genomic insights into the paradox of plankton speciation.</title>
        <authorList>
            <person name="Palenik B."/>
            <person name="Grimwood J."/>
            <person name="Aerts A."/>
            <person name="Rouze P."/>
            <person name="Salamov A."/>
            <person name="Putnam N."/>
            <person name="Dupont C."/>
            <person name="Jorgensen R."/>
            <person name="Derelle E."/>
            <person name="Rombauts S."/>
            <person name="Zhou K."/>
            <person name="Otillar R."/>
            <person name="Merchant S.S."/>
            <person name="Podell S."/>
            <person name="Gaasterland T."/>
            <person name="Napoli C."/>
            <person name="Gendler K."/>
            <person name="Manuell A."/>
            <person name="Tai V."/>
            <person name="Vallon O."/>
            <person name="Piganeau G."/>
            <person name="Jancek S."/>
            <person name="Heijde M."/>
            <person name="Jabbari K."/>
            <person name="Bowler C."/>
            <person name="Lohr M."/>
            <person name="Robbens S."/>
            <person name="Werner G."/>
            <person name="Dubchak I."/>
            <person name="Pazour G.J."/>
            <person name="Ren Q."/>
            <person name="Paulsen I."/>
            <person name="Delwiche C."/>
            <person name="Schmutz J."/>
            <person name="Rokhsar D."/>
            <person name="Van de Peer Y."/>
            <person name="Moreau H."/>
            <person name="Grigoriev I.V."/>
        </authorList>
    </citation>
    <scope>NUCLEOTIDE SEQUENCE [LARGE SCALE GENOMIC DNA]</scope>
    <source>
        <strain evidence="7 8">CCE9901</strain>
    </source>
</reference>